<evidence type="ECO:0000256" key="4">
    <source>
        <dbReference type="RuleBase" id="RU003953"/>
    </source>
</evidence>
<keyword evidence="2 4" id="KW-0808">Transferase</keyword>
<protein>
    <recommendedName>
        <fullName evidence="9">Poly A polymerase head domain-containing protein</fullName>
    </recommendedName>
</protein>
<evidence type="ECO:0000313" key="7">
    <source>
        <dbReference type="EMBL" id="TXG54440.1"/>
    </source>
</evidence>
<dbReference type="Pfam" id="PF12627">
    <property type="entry name" value="PolyA_pol_RNAbd"/>
    <property type="match status" value="1"/>
</dbReference>
<dbReference type="Gene3D" id="3.30.460.10">
    <property type="entry name" value="Beta Polymerase, domain 2"/>
    <property type="match status" value="1"/>
</dbReference>
<dbReference type="Pfam" id="PF01743">
    <property type="entry name" value="PolyA_pol"/>
    <property type="match status" value="1"/>
</dbReference>
<name>A0A5C7HBJ7_9ROSI</name>
<proteinExistence type="inferred from homology"/>
<evidence type="ECO:0000259" key="5">
    <source>
        <dbReference type="Pfam" id="PF01743"/>
    </source>
</evidence>
<organism evidence="7 8">
    <name type="scientific">Acer yangbiense</name>
    <dbReference type="NCBI Taxonomy" id="1000413"/>
    <lineage>
        <taxon>Eukaryota</taxon>
        <taxon>Viridiplantae</taxon>
        <taxon>Streptophyta</taxon>
        <taxon>Embryophyta</taxon>
        <taxon>Tracheophyta</taxon>
        <taxon>Spermatophyta</taxon>
        <taxon>Magnoliopsida</taxon>
        <taxon>eudicotyledons</taxon>
        <taxon>Gunneridae</taxon>
        <taxon>Pentapetalae</taxon>
        <taxon>rosids</taxon>
        <taxon>malvids</taxon>
        <taxon>Sapindales</taxon>
        <taxon>Sapindaceae</taxon>
        <taxon>Hippocastanoideae</taxon>
        <taxon>Acereae</taxon>
        <taxon>Acer</taxon>
    </lineage>
</organism>
<dbReference type="GO" id="GO:0003723">
    <property type="term" value="F:RNA binding"/>
    <property type="evidence" value="ECO:0007669"/>
    <property type="project" value="UniProtKB-KW"/>
</dbReference>
<feature type="domain" description="tRNA nucleotidyltransferase/poly(A) polymerase RNA and SrmB- binding" evidence="6">
    <location>
        <begin position="315"/>
        <end position="376"/>
    </location>
</feature>
<dbReference type="PANTHER" id="PTHR43051">
    <property type="entry name" value="POLYNUCLEOTIDE ADENYLYLTRANSFERASE FAMILY PROTEIN"/>
    <property type="match status" value="1"/>
</dbReference>
<keyword evidence="3" id="KW-0547">Nucleotide-binding</keyword>
<keyword evidence="4" id="KW-0694">RNA-binding</keyword>
<evidence type="ECO:0000256" key="3">
    <source>
        <dbReference type="ARBA" id="ARBA00022741"/>
    </source>
</evidence>
<dbReference type="SUPFAM" id="SSF81301">
    <property type="entry name" value="Nucleotidyltransferase"/>
    <property type="match status" value="1"/>
</dbReference>
<evidence type="ECO:0000256" key="1">
    <source>
        <dbReference type="ARBA" id="ARBA00007265"/>
    </source>
</evidence>
<dbReference type="Proteomes" id="UP000323000">
    <property type="component" value="Chromosome 9"/>
</dbReference>
<feature type="domain" description="Poly A polymerase head" evidence="5">
    <location>
        <begin position="159"/>
        <end position="288"/>
    </location>
</feature>
<dbReference type="InterPro" id="IPR043519">
    <property type="entry name" value="NT_sf"/>
</dbReference>
<evidence type="ECO:0000313" key="8">
    <source>
        <dbReference type="Proteomes" id="UP000323000"/>
    </source>
</evidence>
<accession>A0A5C7HBJ7</accession>
<dbReference type="PANTHER" id="PTHR43051:SF2">
    <property type="entry name" value="POLYNUCLEOTIDE ADENYLYLTRANSFERASE FAMILY PROTEIN-RELATED"/>
    <property type="match status" value="1"/>
</dbReference>
<dbReference type="SUPFAM" id="SSF81891">
    <property type="entry name" value="Poly A polymerase C-terminal region-like"/>
    <property type="match status" value="1"/>
</dbReference>
<evidence type="ECO:0008006" key="9">
    <source>
        <dbReference type="Google" id="ProtNLM"/>
    </source>
</evidence>
<evidence type="ECO:0000256" key="2">
    <source>
        <dbReference type="ARBA" id="ARBA00022679"/>
    </source>
</evidence>
<dbReference type="InterPro" id="IPR002646">
    <property type="entry name" value="PolA_pol_head_dom"/>
</dbReference>
<reference evidence="8" key="1">
    <citation type="journal article" date="2019" name="Gigascience">
        <title>De novo genome assembly of the endangered Acer yangbiense, a plant species with extremely small populations endemic to Yunnan Province, China.</title>
        <authorList>
            <person name="Yang J."/>
            <person name="Wariss H.M."/>
            <person name="Tao L."/>
            <person name="Zhang R."/>
            <person name="Yun Q."/>
            <person name="Hollingsworth P."/>
            <person name="Dao Z."/>
            <person name="Luo G."/>
            <person name="Guo H."/>
            <person name="Ma Y."/>
            <person name="Sun W."/>
        </authorList>
    </citation>
    <scope>NUCLEOTIDE SEQUENCE [LARGE SCALE GENOMIC DNA]</scope>
    <source>
        <strain evidence="8">cv. Malutang</strain>
    </source>
</reference>
<dbReference type="CDD" id="cd05398">
    <property type="entry name" value="NT_ClassII-CCAase"/>
    <property type="match status" value="1"/>
</dbReference>
<keyword evidence="8" id="KW-1185">Reference proteome</keyword>
<dbReference type="EMBL" id="VAHF01000009">
    <property type="protein sequence ID" value="TXG54440.1"/>
    <property type="molecule type" value="Genomic_DNA"/>
</dbReference>
<dbReference type="InterPro" id="IPR032828">
    <property type="entry name" value="PolyA_RNA-bd"/>
</dbReference>
<comment type="similarity">
    <text evidence="1 4">Belongs to the tRNA nucleotidyltransferase/poly(A) polymerase family.</text>
</comment>
<dbReference type="InterPro" id="IPR052191">
    <property type="entry name" value="tRNA_ntf/polyA_polymerase_I"/>
</dbReference>
<evidence type="ECO:0000259" key="6">
    <source>
        <dbReference type="Pfam" id="PF12627"/>
    </source>
</evidence>
<sequence length="584" mass="66087">MAIPRLAFACKPRCFSLRPSLVYCLGKVGFGSVAAIQPLDDSESIIKHAILNSDHSHAKGNLKVEGSESSRKKPEWKKLNAKDLGISTSMIDRPTRKVLNGLKKKGCSPHLSHLLLTIDNPMNANCVTHRFRVNLQALIMSLMFCEVGVIEKWKGGYEVYLVGGCVRDLILKRTPKDFDILTSAELKEVMRAFSRCQIVGKRFPICHVHLDDTIVEVSSFSTCGRNFSRGFNYEFEGLDDGCDEKDYIRWRNCLQRDLTINSLMFDPYARIVYDYMGGIKDIKKAKVRTVIPASTSFQEDCARILRAIRIAARLGFRFSRETAHFVKHLSFSISRLDRGRLLMEMNYMLAYGSAEASLRLLWKFGLLELLLPIQAAYFVRSGFRRRDTRSNMLLSLFSNLDKLLAPDRPCHSSLWIAILAFHKALFDHPRDPLVVAVFSLAVYNGGDILEAVNIARKITKSYDNSFYELLEPRDLDFQTLKDEVMDLAASIKGALSKMTDEYFVSQAMAGYPQAPISDLVFIPLALYLRVSRIFECVIGRAERGFVSKQGGDIDYESLAMGSLPEVRHTFARIVFDTVYPLNLS</sequence>
<dbReference type="GO" id="GO:0000166">
    <property type="term" value="F:nucleotide binding"/>
    <property type="evidence" value="ECO:0007669"/>
    <property type="project" value="UniProtKB-KW"/>
</dbReference>
<dbReference type="Gene3D" id="1.10.3090.10">
    <property type="entry name" value="cca-adding enzyme, domain 2"/>
    <property type="match status" value="1"/>
</dbReference>
<dbReference type="GO" id="GO:0016779">
    <property type="term" value="F:nucleotidyltransferase activity"/>
    <property type="evidence" value="ECO:0007669"/>
    <property type="project" value="InterPro"/>
</dbReference>
<comment type="caution">
    <text evidence="7">The sequence shown here is derived from an EMBL/GenBank/DDBJ whole genome shotgun (WGS) entry which is preliminary data.</text>
</comment>
<dbReference type="OrthoDB" id="445712at2759"/>
<dbReference type="AlphaFoldDB" id="A0A5C7HBJ7"/>
<gene>
    <name evidence="7" type="ORF">EZV62_019696</name>
</gene>
<dbReference type="GO" id="GO:0001680">
    <property type="term" value="P:tRNA 3'-terminal CCA addition"/>
    <property type="evidence" value="ECO:0007669"/>
    <property type="project" value="UniProtKB-ARBA"/>
</dbReference>